<comment type="catalytic activity">
    <reaction evidence="17 18">
        <text>a ubiquinone + NADH + 5 H(+)(in) = a ubiquinol + NAD(+) + 4 H(+)(out)</text>
        <dbReference type="Rhea" id="RHEA:29091"/>
        <dbReference type="Rhea" id="RHEA-COMP:9565"/>
        <dbReference type="Rhea" id="RHEA-COMP:9566"/>
        <dbReference type="ChEBI" id="CHEBI:15378"/>
        <dbReference type="ChEBI" id="CHEBI:16389"/>
        <dbReference type="ChEBI" id="CHEBI:17976"/>
        <dbReference type="ChEBI" id="CHEBI:57540"/>
        <dbReference type="ChEBI" id="CHEBI:57945"/>
        <dbReference type="EC" id="7.1.1.2"/>
    </reaction>
</comment>
<dbReference type="AlphaFoldDB" id="A0A7D5UG11"/>
<feature type="transmembrane region" description="Helical" evidence="18">
    <location>
        <begin position="298"/>
        <end position="319"/>
    </location>
</feature>
<evidence type="ECO:0000256" key="3">
    <source>
        <dbReference type="ARBA" id="ARBA00007012"/>
    </source>
</evidence>
<feature type="transmembrane region" description="Helical" evidence="18">
    <location>
        <begin position="182"/>
        <end position="204"/>
    </location>
</feature>
<keyword evidence="6" id="KW-0813">Transport</keyword>
<feature type="transmembrane region" description="Helical" evidence="18">
    <location>
        <begin position="101"/>
        <end position="122"/>
    </location>
</feature>
<dbReference type="EMBL" id="MT500858">
    <property type="protein sequence ID" value="QLI54100.1"/>
    <property type="molecule type" value="Genomic_DNA"/>
</dbReference>
<keyword evidence="16 18" id="KW-0472">Membrane</keyword>
<evidence type="ECO:0000256" key="5">
    <source>
        <dbReference type="ARBA" id="ARBA00021008"/>
    </source>
</evidence>
<comment type="similarity">
    <text evidence="3 18">Belongs to the complex I subunit 2 family.</text>
</comment>
<dbReference type="Pfam" id="PF00361">
    <property type="entry name" value="Proton_antipo_M"/>
    <property type="match status" value="1"/>
</dbReference>
<evidence type="ECO:0000256" key="19">
    <source>
        <dbReference type="SAM" id="SignalP"/>
    </source>
</evidence>
<evidence type="ECO:0000256" key="14">
    <source>
        <dbReference type="ARBA" id="ARBA00023075"/>
    </source>
</evidence>
<evidence type="ECO:0000256" key="15">
    <source>
        <dbReference type="ARBA" id="ARBA00023128"/>
    </source>
</evidence>
<dbReference type="GO" id="GO:0005743">
    <property type="term" value="C:mitochondrial inner membrane"/>
    <property type="evidence" value="ECO:0007669"/>
    <property type="project" value="UniProtKB-SubCell"/>
</dbReference>
<evidence type="ECO:0000256" key="8">
    <source>
        <dbReference type="ARBA" id="ARBA00022692"/>
    </source>
</evidence>
<organism evidence="21">
    <name type="scientific">Bothrogonia yunana</name>
    <dbReference type="NCBI Taxonomy" id="1079933"/>
    <lineage>
        <taxon>Eukaryota</taxon>
        <taxon>Metazoa</taxon>
        <taxon>Ecdysozoa</taxon>
        <taxon>Arthropoda</taxon>
        <taxon>Hexapoda</taxon>
        <taxon>Insecta</taxon>
        <taxon>Pterygota</taxon>
        <taxon>Neoptera</taxon>
        <taxon>Paraneoptera</taxon>
        <taxon>Hemiptera</taxon>
        <taxon>Auchenorrhyncha</taxon>
        <taxon>Membracoidea</taxon>
        <taxon>Cicadellidae</taxon>
        <taxon>Cicadellinae</taxon>
        <taxon>Cicadellini</taxon>
        <taxon>Bothrogonia</taxon>
    </lineage>
</organism>
<evidence type="ECO:0000256" key="9">
    <source>
        <dbReference type="ARBA" id="ARBA00022792"/>
    </source>
</evidence>
<dbReference type="CTD" id="4536"/>
<keyword evidence="12 18" id="KW-1133">Transmembrane helix</keyword>
<dbReference type="RefSeq" id="YP_009907543.1">
    <property type="nucleotide sequence ID" value="NC_049896.1"/>
</dbReference>
<dbReference type="EC" id="7.1.1.2" evidence="4 18"/>
<evidence type="ECO:0000256" key="17">
    <source>
        <dbReference type="ARBA" id="ARBA00049551"/>
    </source>
</evidence>
<reference evidence="21" key="1">
    <citation type="submission" date="2020-05" db="EMBL/GenBank/DDBJ databases">
        <authorList>
            <person name="Xu X."/>
            <person name="Yan B."/>
            <person name="Yu X."/>
            <person name="Yang M."/>
        </authorList>
    </citation>
    <scope>NUCLEOTIDE SEQUENCE</scope>
</reference>
<dbReference type="InterPro" id="IPR003917">
    <property type="entry name" value="NADH_UbQ_OxRdtase_chain2"/>
</dbReference>
<evidence type="ECO:0000256" key="4">
    <source>
        <dbReference type="ARBA" id="ARBA00012944"/>
    </source>
</evidence>
<feature type="transmembrane region" description="Helical" evidence="18">
    <location>
        <begin position="256"/>
        <end position="277"/>
    </location>
</feature>
<evidence type="ECO:0000313" key="21">
    <source>
        <dbReference type="EMBL" id="QLI54100.1"/>
    </source>
</evidence>
<sequence length="323" mass="36898">MMMNSTLFLFFNTMVLGVMVSISTNNFIMIWSGLELSLMSFIPLMSNSNLLSSESMMKYFIVQSMSSSIMISGLVLMGINTMQSEYMIVSSVMMKIGMAPFHNWMLTVIEGITYEMMLIMFTMMKVPPLMMISYMNVTLYLPIMISLIVGAIWGINQNSLRKMLGYSSIYNMAYMCSCIKMVSVWSMFMINYAIVVTSVIMVFLKMNVFYFNQMMVNSFKKSMNISIWLLMLSLGGVPPMMGFLGKLMVLEYLISINQFLLTAMMIISSLPVMFYYMRCSFMSMTMSSISMKWTSLSTAKIANHLLIINTFLTITMISMKSLN</sequence>
<comment type="function">
    <text evidence="18">Core subunit of the mitochondrial membrane respiratory chain NADH dehydrogenase (Complex I) which catalyzes electron transfer from NADH through the respiratory chain, using ubiquinone as an electron acceptor. Essential for the catalytic activity and assembly of complex I.</text>
</comment>
<evidence type="ECO:0000256" key="2">
    <source>
        <dbReference type="ARBA" id="ARBA00004448"/>
    </source>
</evidence>
<proteinExistence type="inferred from homology"/>
<geneLocation type="mitochondrion" evidence="21"/>
<evidence type="ECO:0000256" key="12">
    <source>
        <dbReference type="ARBA" id="ARBA00022989"/>
    </source>
</evidence>
<keyword evidence="11 18" id="KW-0249">Electron transport</keyword>
<keyword evidence="9 18" id="KW-0999">Mitochondrion inner membrane</keyword>
<feature type="chain" id="PRO_5028197707" description="NADH-ubiquinone oxidoreductase chain 2" evidence="19">
    <location>
        <begin position="18"/>
        <end position="323"/>
    </location>
</feature>
<comment type="function">
    <text evidence="1">Core subunit of the mitochondrial membrane respiratory chain NADH dehydrogenase (Complex I) that is believed to belong to the minimal assembly required for catalysis. Complex I functions in the transfer of electrons from NADH to the respiratory chain. The immediate electron acceptor for the enzyme is believed to be ubiquinone.</text>
</comment>
<keyword evidence="13 18" id="KW-0520">NAD</keyword>
<evidence type="ECO:0000256" key="13">
    <source>
        <dbReference type="ARBA" id="ARBA00023027"/>
    </source>
</evidence>
<evidence type="ECO:0000256" key="18">
    <source>
        <dbReference type="RuleBase" id="RU003403"/>
    </source>
</evidence>
<keyword evidence="10 18" id="KW-1278">Translocase</keyword>
<feature type="domain" description="NADH:quinone oxidoreductase/Mrp antiporter transmembrane" evidence="20">
    <location>
        <begin position="79"/>
        <end position="269"/>
    </location>
</feature>
<feature type="transmembrane region" description="Helical" evidence="18">
    <location>
        <begin position="134"/>
        <end position="155"/>
    </location>
</feature>
<evidence type="ECO:0000259" key="20">
    <source>
        <dbReference type="Pfam" id="PF00361"/>
    </source>
</evidence>
<evidence type="ECO:0000256" key="16">
    <source>
        <dbReference type="ARBA" id="ARBA00023136"/>
    </source>
</evidence>
<evidence type="ECO:0000256" key="10">
    <source>
        <dbReference type="ARBA" id="ARBA00022967"/>
    </source>
</evidence>
<name>A0A7D5UG11_9HEMI</name>
<dbReference type="GeneID" id="56141216"/>
<dbReference type="InterPro" id="IPR001750">
    <property type="entry name" value="ND/Mrp_TM"/>
</dbReference>
<dbReference type="GO" id="GO:0008137">
    <property type="term" value="F:NADH dehydrogenase (ubiquinone) activity"/>
    <property type="evidence" value="ECO:0007669"/>
    <property type="project" value="UniProtKB-EC"/>
</dbReference>
<gene>
    <name evidence="21" type="primary">ND2</name>
</gene>
<keyword evidence="8 18" id="KW-0812">Transmembrane</keyword>
<comment type="subcellular location">
    <subcellularLocation>
        <location evidence="2 18">Mitochondrion inner membrane</location>
        <topology evidence="2 18">Multi-pass membrane protein</topology>
    </subcellularLocation>
</comment>
<feature type="signal peptide" evidence="19">
    <location>
        <begin position="1"/>
        <end position="17"/>
    </location>
</feature>
<dbReference type="PANTHER" id="PTHR46552:SF1">
    <property type="entry name" value="NADH-UBIQUINONE OXIDOREDUCTASE CHAIN 2"/>
    <property type="match status" value="1"/>
</dbReference>
<evidence type="ECO:0000256" key="1">
    <source>
        <dbReference type="ARBA" id="ARBA00003257"/>
    </source>
</evidence>
<dbReference type="InterPro" id="IPR050175">
    <property type="entry name" value="Complex_I_Subunit_2"/>
</dbReference>
<dbReference type="PANTHER" id="PTHR46552">
    <property type="entry name" value="NADH-UBIQUINONE OXIDOREDUCTASE CHAIN 2"/>
    <property type="match status" value="1"/>
</dbReference>
<keyword evidence="15 18" id="KW-0496">Mitochondrion</keyword>
<evidence type="ECO:0000256" key="11">
    <source>
        <dbReference type="ARBA" id="ARBA00022982"/>
    </source>
</evidence>
<protein>
    <recommendedName>
        <fullName evidence="5 18">NADH-ubiquinone oxidoreductase chain 2</fullName>
        <ecNumber evidence="4 18">7.1.1.2</ecNumber>
    </recommendedName>
</protein>
<feature type="transmembrane region" description="Helical" evidence="18">
    <location>
        <begin position="225"/>
        <end position="244"/>
    </location>
</feature>
<dbReference type="PRINTS" id="PR01436">
    <property type="entry name" value="NADHDHGNASE2"/>
</dbReference>
<feature type="transmembrane region" description="Helical" evidence="18">
    <location>
        <begin position="59"/>
        <end position="81"/>
    </location>
</feature>
<keyword evidence="7 18" id="KW-0679">Respiratory chain</keyword>
<evidence type="ECO:0000256" key="7">
    <source>
        <dbReference type="ARBA" id="ARBA00022660"/>
    </source>
</evidence>
<accession>A0A7D5UG11</accession>
<evidence type="ECO:0000256" key="6">
    <source>
        <dbReference type="ARBA" id="ARBA00022448"/>
    </source>
</evidence>
<keyword evidence="19" id="KW-0732">Signal</keyword>
<dbReference type="GO" id="GO:0006120">
    <property type="term" value="P:mitochondrial electron transport, NADH to ubiquinone"/>
    <property type="evidence" value="ECO:0007669"/>
    <property type="project" value="InterPro"/>
</dbReference>
<keyword evidence="14 18" id="KW-0830">Ubiquinone</keyword>